<feature type="transmembrane region" description="Helical" evidence="6">
    <location>
        <begin position="49"/>
        <end position="75"/>
    </location>
</feature>
<feature type="transmembrane region" description="Helical" evidence="6">
    <location>
        <begin position="185"/>
        <end position="207"/>
    </location>
</feature>
<keyword evidence="5 6" id="KW-0472">Membrane</keyword>
<dbReference type="CDD" id="cd06579">
    <property type="entry name" value="TM_PBP1_transp_AraH_like"/>
    <property type="match status" value="1"/>
</dbReference>
<proteinExistence type="predicted"/>
<feature type="transmembrane region" description="Helical" evidence="6">
    <location>
        <begin position="144"/>
        <end position="165"/>
    </location>
</feature>
<sequence>MSTVTEKAPKQEEKRPLLKRVAGANSLWIGLVLLVLIAAFGVIDPTHVLTIFNLQTVLIQTSVLLVLSVGMTFVIITSGIDLSVGTVLVFSGVTSALTMNAMSGGDSTNAGWGVVIVGGIVAVASGAAWGLLNGWLIAKAKIPPLIVTLGSFGAALGAAELLTGGSDVRSVPNTLAKSLGSGTSFGGIPNMVLFAIVVTAIGAWLLATTRFGRYTYAVGSNEVAAQRTGISVTRHLVLVYVLAGALAGLAGFMSMAYFTTTTLTSHGTDNLNAIAGTVLGGTSVFGGVGSVIGTVIGVFIPAVLNQGFTIIGVNQFWQPIAVAIVLVAAVWFDQNRRKARNLR</sequence>
<evidence type="ECO:0000256" key="3">
    <source>
        <dbReference type="ARBA" id="ARBA00022692"/>
    </source>
</evidence>
<dbReference type="PANTHER" id="PTHR32196:SF72">
    <property type="entry name" value="RIBOSE IMPORT PERMEASE PROTEIN RBSC"/>
    <property type="match status" value="1"/>
</dbReference>
<dbReference type="InterPro" id="IPR001851">
    <property type="entry name" value="ABC_transp_permease"/>
</dbReference>
<keyword evidence="3 6" id="KW-0812">Transmembrane</keyword>
<accession>A0ABV6MVQ6</accession>
<feature type="transmembrane region" description="Helical" evidence="6">
    <location>
        <begin position="82"/>
        <end position="104"/>
    </location>
</feature>
<evidence type="ECO:0000256" key="1">
    <source>
        <dbReference type="ARBA" id="ARBA00004651"/>
    </source>
</evidence>
<feature type="transmembrane region" description="Helical" evidence="6">
    <location>
        <begin position="21"/>
        <end position="43"/>
    </location>
</feature>
<dbReference type="RefSeq" id="WP_273935418.1">
    <property type="nucleotide sequence ID" value="NZ_CP097263.1"/>
</dbReference>
<evidence type="ECO:0000256" key="5">
    <source>
        <dbReference type="ARBA" id="ARBA00023136"/>
    </source>
</evidence>
<organism evidence="7 8">
    <name type="scientific">Kutzneria chonburiensis</name>
    <dbReference type="NCBI Taxonomy" id="1483604"/>
    <lineage>
        <taxon>Bacteria</taxon>
        <taxon>Bacillati</taxon>
        <taxon>Actinomycetota</taxon>
        <taxon>Actinomycetes</taxon>
        <taxon>Pseudonocardiales</taxon>
        <taxon>Pseudonocardiaceae</taxon>
        <taxon>Kutzneria</taxon>
    </lineage>
</organism>
<reference evidence="7 8" key="1">
    <citation type="submission" date="2024-09" db="EMBL/GenBank/DDBJ databases">
        <authorList>
            <person name="Sun Q."/>
            <person name="Mori K."/>
        </authorList>
    </citation>
    <scope>NUCLEOTIDE SEQUENCE [LARGE SCALE GENOMIC DNA]</scope>
    <source>
        <strain evidence="7 8">TBRC 1432</strain>
    </source>
</reference>
<name>A0ABV6MVQ6_9PSEU</name>
<feature type="transmembrane region" description="Helical" evidence="6">
    <location>
        <begin position="110"/>
        <end position="132"/>
    </location>
</feature>
<evidence type="ECO:0000256" key="6">
    <source>
        <dbReference type="SAM" id="Phobius"/>
    </source>
</evidence>
<comment type="caution">
    <text evidence="7">The sequence shown here is derived from an EMBL/GenBank/DDBJ whole genome shotgun (WGS) entry which is preliminary data.</text>
</comment>
<dbReference type="PANTHER" id="PTHR32196">
    <property type="entry name" value="ABC TRANSPORTER PERMEASE PROTEIN YPHD-RELATED-RELATED"/>
    <property type="match status" value="1"/>
</dbReference>
<evidence type="ECO:0000313" key="8">
    <source>
        <dbReference type="Proteomes" id="UP001589810"/>
    </source>
</evidence>
<keyword evidence="2" id="KW-1003">Cell membrane</keyword>
<evidence type="ECO:0000256" key="4">
    <source>
        <dbReference type="ARBA" id="ARBA00022989"/>
    </source>
</evidence>
<dbReference type="EMBL" id="JBHLUD010000007">
    <property type="protein sequence ID" value="MFC0543930.1"/>
    <property type="molecule type" value="Genomic_DNA"/>
</dbReference>
<gene>
    <name evidence="7" type="ORF">ACFFH7_20670</name>
</gene>
<dbReference type="Pfam" id="PF02653">
    <property type="entry name" value="BPD_transp_2"/>
    <property type="match status" value="1"/>
</dbReference>
<comment type="subcellular location">
    <subcellularLocation>
        <location evidence="1">Cell membrane</location>
        <topology evidence="1">Multi-pass membrane protein</topology>
    </subcellularLocation>
</comment>
<feature type="transmembrane region" description="Helical" evidence="6">
    <location>
        <begin position="316"/>
        <end position="332"/>
    </location>
</feature>
<protein>
    <submittedName>
        <fullName evidence="7">ABC transporter permease</fullName>
    </submittedName>
</protein>
<evidence type="ECO:0000256" key="2">
    <source>
        <dbReference type="ARBA" id="ARBA00022475"/>
    </source>
</evidence>
<keyword evidence="4 6" id="KW-1133">Transmembrane helix</keyword>
<keyword evidence="8" id="KW-1185">Reference proteome</keyword>
<evidence type="ECO:0000313" key="7">
    <source>
        <dbReference type="EMBL" id="MFC0543930.1"/>
    </source>
</evidence>
<dbReference type="Proteomes" id="UP001589810">
    <property type="component" value="Unassembled WGS sequence"/>
</dbReference>
<feature type="transmembrane region" description="Helical" evidence="6">
    <location>
        <begin position="278"/>
        <end position="304"/>
    </location>
</feature>
<feature type="transmembrane region" description="Helical" evidence="6">
    <location>
        <begin position="237"/>
        <end position="258"/>
    </location>
</feature>